<protein>
    <submittedName>
        <fullName evidence="2">Uncharacterized protein</fullName>
    </submittedName>
</protein>
<dbReference type="EMBL" id="LAZR01039044">
    <property type="protein sequence ID" value="KKL17981.1"/>
    <property type="molecule type" value="Genomic_DNA"/>
</dbReference>
<keyword evidence="1" id="KW-1133">Transmembrane helix</keyword>
<proteinExistence type="predicted"/>
<name>A0A0F9DJW6_9ZZZZ</name>
<dbReference type="AlphaFoldDB" id="A0A0F9DJW6"/>
<feature type="non-terminal residue" evidence="2">
    <location>
        <position position="59"/>
    </location>
</feature>
<organism evidence="2">
    <name type="scientific">marine sediment metagenome</name>
    <dbReference type="NCBI Taxonomy" id="412755"/>
    <lineage>
        <taxon>unclassified sequences</taxon>
        <taxon>metagenomes</taxon>
        <taxon>ecological metagenomes</taxon>
    </lineage>
</organism>
<evidence type="ECO:0000313" key="2">
    <source>
        <dbReference type="EMBL" id="KKL17981.1"/>
    </source>
</evidence>
<reference evidence="2" key="1">
    <citation type="journal article" date="2015" name="Nature">
        <title>Complex archaea that bridge the gap between prokaryotes and eukaryotes.</title>
        <authorList>
            <person name="Spang A."/>
            <person name="Saw J.H."/>
            <person name="Jorgensen S.L."/>
            <person name="Zaremba-Niedzwiedzka K."/>
            <person name="Martijn J."/>
            <person name="Lind A.E."/>
            <person name="van Eijk R."/>
            <person name="Schleper C."/>
            <person name="Guy L."/>
            <person name="Ettema T.J."/>
        </authorList>
    </citation>
    <scope>NUCLEOTIDE SEQUENCE</scope>
</reference>
<gene>
    <name evidence="2" type="ORF">LCGC14_2480100</name>
</gene>
<keyword evidence="1" id="KW-0812">Transmembrane</keyword>
<feature type="transmembrane region" description="Helical" evidence="1">
    <location>
        <begin position="28"/>
        <end position="49"/>
    </location>
</feature>
<comment type="caution">
    <text evidence="2">The sequence shown here is derived from an EMBL/GenBank/DDBJ whole genome shotgun (WGS) entry which is preliminary data.</text>
</comment>
<evidence type="ECO:0000256" key="1">
    <source>
        <dbReference type="SAM" id="Phobius"/>
    </source>
</evidence>
<accession>A0A0F9DJW6</accession>
<keyword evidence="1" id="KW-0472">Membrane</keyword>
<sequence length="59" mass="7080">MLKILYEQKTRKKKTKKMKIKNKLKKTVFIWLLLINTFLLSILTPITLYRKNGTKINTV</sequence>